<sequence>MQAEQVQGGASQAESGGDGGGSSAAEAAQAGEVLGVADDGLDGGCPAFPGGLYGVVTRRGLALGRV</sequence>
<keyword evidence="3" id="KW-1185">Reference proteome</keyword>
<evidence type="ECO:0000313" key="2">
    <source>
        <dbReference type="EMBL" id="OHV21103.1"/>
    </source>
</evidence>
<protein>
    <submittedName>
        <fullName evidence="2">Uncharacterized protein</fullName>
    </submittedName>
</protein>
<proteinExistence type="predicted"/>
<feature type="compositionally biased region" description="Low complexity" evidence="1">
    <location>
        <begin position="1"/>
        <end position="15"/>
    </location>
</feature>
<organism evidence="2 3">
    <name type="scientific">Parafrankia soli</name>
    <dbReference type="NCBI Taxonomy" id="2599596"/>
    <lineage>
        <taxon>Bacteria</taxon>
        <taxon>Bacillati</taxon>
        <taxon>Actinomycetota</taxon>
        <taxon>Actinomycetes</taxon>
        <taxon>Frankiales</taxon>
        <taxon>Frankiaceae</taxon>
        <taxon>Parafrankia</taxon>
    </lineage>
</organism>
<name>A0A1S1PDX7_9ACTN</name>
<reference evidence="3" key="1">
    <citation type="submission" date="2016-07" db="EMBL/GenBank/DDBJ databases">
        <title>Frankia sp. NRRL B-16219 Genome sequencing.</title>
        <authorList>
            <person name="Ghodhbane-Gtari F."/>
            <person name="Swanson E."/>
            <person name="Gueddou A."/>
            <person name="Louati M."/>
            <person name="Nouioui I."/>
            <person name="Hezbri K."/>
            <person name="Abebe-Akele F."/>
            <person name="Simpson S."/>
            <person name="Morris K."/>
            <person name="Thomas K."/>
            <person name="Gtari M."/>
            <person name="Tisa L.S."/>
        </authorList>
    </citation>
    <scope>NUCLEOTIDE SEQUENCE [LARGE SCALE GENOMIC DNA]</scope>
    <source>
        <strain evidence="3">NRRL B-16219</strain>
    </source>
</reference>
<evidence type="ECO:0000313" key="3">
    <source>
        <dbReference type="Proteomes" id="UP000179769"/>
    </source>
</evidence>
<dbReference type="AlphaFoldDB" id="A0A1S1PDX7"/>
<feature type="region of interest" description="Disordered" evidence="1">
    <location>
        <begin position="1"/>
        <end position="27"/>
    </location>
</feature>
<evidence type="ECO:0000256" key="1">
    <source>
        <dbReference type="SAM" id="MobiDB-lite"/>
    </source>
</evidence>
<comment type="caution">
    <text evidence="2">The sequence shown here is derived from an EMBL/GenBank/DDBJ whole genome shotgun (WGS) entry which is preliminary data.</text>
</comment>
<accession>A0A1S1PDX7</accession>
<dbReference type="EMBL" id="MAXA01000257">
    <property type="protein sequence ID" value="OHV21103.1"/>
    <property type="molecule type" value="Genomic_DNA"/>
</dbReference>
<dbReference type="Proteomes" id="UP000179769">
    <property type="component" value="Unassembled WGS sequence"/>
</dbReference>
<gene>
    <name evidence="2" type="ORF">BBK14_07305</name>
</gene>